<feature type="compositionally biased region" description="Polar residues" evidence="8">
    <location>
        <begin position="541"/>
        <end position="551"/>
    </location>
</feature>
<evidence type="ECO:0000313" key="11">
    <source>
        <dbReference type="Proteomes" id="UP000264820"/>
    </source>
</evidence>
<protein>
    <submittedName>
        <fullName evidence="10">A kinase (PRKA) anchor protein 8-like</fullName>
    </submittedName>
</protein>
<keyword evidence="3" id="KW-0677">Repeat</keyword>
<evidence type="ECO:0000256" key="7">
    <source>
        <dbReference type="PROSITE-ProRule" id="PRU01140"/>
    </source>
</evidence>
<dbReference type="PANTHER" id="PTHR12190:SF4">
    <property type="entry name" value="A-KINASE ANCHOR PROTEIN 8-LIKE"/>
    <property type="match status" value="1"/>
</dbReference>
<feature type="domain" description="C2H2 AKAP95-type" evidence="9">
    <location>
        <begin position="476"/>
        <end position="499"/>
    </location>
</feature>
<evidence type="ECO:0000259" key="9">
    <source>
        <dbReference type="PROSITE" id="PS51799"/>
    </source>
</evidence>
<dbReference type="STRING" id="109280.ENSHCOP00000002311"/>
<dbReference type="InterPro" id="IPR007071">
    <property type="entry name" value="AKAP95"/>
</dbReference>
<dbReference type="InterPro" id="IPR034736">
    <property type="entry name" value="ZF_C2H2_AKAP95"/>
</dbReference>
<keyword evidence="11" id="KW-1185">Reference proteome</keyword>
<comment type="subcellular location">
    <subcellularLocation>
        <location evidence="1">Nucleus</location>
    </subcellularLocation>
</comment>
<feature type="compositionally biased region" description="Acidic residues" evidence="8">
    <location>
        <begin position="613"/>
        <end position="644"/>
    </location>
</feature>
<feature type="region of interest" description="Disordered" evidence="8">
    <location>
        <begin position="169"/>
        <end position="373"/>
    </location>
</feature>
<dbReference type="GO" id="GO:0008270">
    <property type="term" value="F:zinc ion binding"/>
    <property type="evidence" value="ECO:0007669"/>
    <property type="project" value="UniProtKB-KW"/>
</dbReference>
<reference evidence="10" key="1">
    <citation type="submission" date="2025-08" db="UniProtKB">
        <authorList>
            <consortium name="Ensembl"/>
        </authorList>
    </citation>
    <scope>IDENTIFICATION</scope>
</reference>
<dbReference type="GO" id="GO:0003677">
    <property type="term" value="F:DNA binding"/>
    <property type="evidence" value="ECO:0007669"/>
    <property type="project" value="InterPro"/>
</dbReference>
<evidence type="ECO:0000256" key="1">
    <source>
        <dbReference type="ARBA" id="ARBA00004123"/>
    </source>
</evidence>
<dbReference type="Pfam" id="PF04988">
    <property type="entry name" value="AKAP95"/>
    <property type="match status" value="1"/>
</dbReference>
<feature type="compositionally biased region" description="Basic residues" evidence="8">
    <location>
        <begin position="267"/>
        <end position="276"/>
    </location>
</feature>
<evidence type="ECO:0000256" key="5">
    <source>
        <dbReference type="ARBA" id="ARBA00022833"/>
    </source>
</evidence>
<keyword evidence="5" id="KW-0862">Zinc</keyword>
<dbReference type="GO" id="GO:0005634">
    <property type="term" value="C:nucleus"/>
    <property type="evidence" value="ECO:0007669"/>
    <property type="project" value="UniProtKB-SubCell"/>
</dbReference>
<feature type="compositionally biased region" description="Basic and acidic residues" evidence="8">
    <location>
        <begin position="300"/>
        <end position="324"/>
    </location>
</feature>
<feature type="compositionally biased region" description="Gly residues" evidence="8">
    <location>
        <begin position="188"/>
        <end position="203"/>
    </location>
</feature>
<feature type="region of interest" description="Disordered" evidence="8">
    <location>
        <begin position="538"/>
        <end position="561"/>
    </location>
</feature>
<evidence type="ECO:0000256" key="8">
    <source>
        <dbReference type="SAM" id="MobiDB-lite"/>
    </source>
</evidence>
<dbReference type="AlphaFoldDB" id="A0A3Q2XQG4"/>
<dbReference type="CTD" id="26993"/>
<evidence type="ECO:0000256" key="6">
    <source>
        <dbReference type="ARBA" id="ARBA00023242"/>
    </source>
</evidence>
<feature type="compositionally biased region" description="Gly residues" evidence="8">
    <location>
        <begin position="211"/>
        <end position="227"/>
    </location>
</feature>
<dbReference type="OMA" id="NMRESFT"/>
<accession>A0A3Q2XQG4</accession>
<feature type="domain" description="C2H2 AKAP95-type" evidence="9">
    <location>
        <begin position="383"/>
        <end position="405"/>
    </location>
</feature>
<evidence type="ECO:0000256" key="3">
    <source>
        <dbReference type="ARBA" id="ARBA00022737"/>
    </source>
</evidence>
<dbReference type="GeneID" id="109511036"/>
<evidence type="ECO:0000313" key="10">
    <source>
        <dbReference type="Ensembl" id="ENSHCOP00000002311.1"/>
    </source>
</evidence>
<feature type="compositionally biased region" description="Low complexity" evidence="8">
    <location>
        <begin position="325"/>
        <end position="342"/>
    </location>
</feature>
<dbReference type="GeneTree" id="ENSGT00530000063777"/>
<dbReference type="OrthoDB" id="8923935at2759"/>
<evidence type="ECO:0000256" key="4">
    <source>
        <dbReference type="ARBA" id="ARBA00022771"/>
    </source>
</evidence>
<dbReference type="KEGG" id="hcq:109511036"/>
<dbReference type="Ensembl" id="ENSHCOT00000010638.1">
    <property type="protein sequence ID" value="ENSHCOP00000002311.1"/>
    <property type="gene ID" value="ENSHCOG00000003420.1"/>
</dbReference>
<keyword evidence="4 7" id="KW-0863">Zinc-finger</keyword>
<name>A0A3Q2XQG4_HIPCM</name>
<organism evidence="10 11">
    <name type="scientific">Hippocampus comes</name>
    <name type="common">Tiger tail seahorse</name>
    <dbReference type="NCBI Taxonomy" id="109280"/>
    <lineage>
        <taxon>Eukaryota</taxon>
        <taxon>Metazoa</taxon>
        <taxon>Chordata</taxon>
        <taxon>Craniata</taxon>
        <taxon>Vertebrata</taxon>
        <taxon>Euteleostomi</taxon>
        <taxon>Actinopterygii</taxon>
        <taxon>Neopterygii</taxon>
        <taxon>Teleostei</taxon>
        <taxon>Neoteleostei</taxon>
        <taxon>Acanthomorphata</taxon>
        <taxon>Syngnathiaria</taxon>
        <taxon>Syngnathiformes</taxon>
        <taxon>Syngnathoidei</taxon>
        <taxon>Syngnathidae</taxon>
        <taxon>Hippocampus</taxon>
    </lineage>
</organism>
<proteinExistence type="inferred from homology"/>
<dbReference type="RefSeq" id="XP_019717327.1">
    <property type="nucleotide sequence ID" value="XM_019861768.1"/>
</dbReference>
<reference evidence="10" key="2">
    <citation type="submission" date="2025-09" db="UniProtKB">
        <authorList>
            <consortium name="Ensembl"/>
        </authorList>
    </citation>
    <scope>IDENTIFICATION</scope>
</reference>
<sequence>MEGRNYGSSFSNWGRGGSGNRGSGNFDLFGGNYKNSMSGFGGYGGGNSKRGLSGSSMLQQKITHADEVIAKINQRLDMLTQLEGGMKSRGDRFGQFDSFDSLSSSSRDLFRSGGGSYGCDDGRGDNMLLGQRGGSGFGGGMGQGGGGGFNSLSSSYGVAKMRQNMRESFTSGSGGGGWVGAGRHSPRRGGGAGGRGSGGGFGGYRSEPMPFGGGGRGSGPSPGGGRGKLPSLLSNRMYSEGGGFHQGPSQGPHDFPGRHFGGGPRAGRQRGRKRPLNKQVRPPNDVQKKRKQMLTPADEPESKMNRTESADAGASEEKEEKNSDNSETTAAAETTDGTSGAAKQDDGTEKAAPQEIQPPPRAPGKSAKMKKKRGFQDRVMFACSVCKFKSFYKDDMERHLESRFHKDHLKFLSGQLSKPTTDFLEEYLLNKFRKMDQIVKQMEHHSAALCQMYRDQDLTKDLGMEHFMKKVEAAHCSACDIFIPMELHMIQKHIKCPDHNYNRKGMMEQSKKSSLSVARSILNHKVIGKKLESYLKGENPFTGNPQGQEASDSMVVDATEGQKESVIAEEGTQAVEAAAQQETEVEAAKEVKMAAEEEEEEREEREKEAFMESAEEEQENLEHQEGEEEFEVAEDEEDDEEGYVVHDEIDEEEGAEVAAAVEEDEHKE</sequence>
<comment type="similarity">
    <text evidence="7">Belongs to the AKAP95 family.</text>
</comment>
<dbReference type="Proteomes" id="UP000264820">
    <property type="component" value="Unplaced"/>
</dbReference>
<keyword evidence="2" id="KW-0479">Metal-binding</keyword>
<feature type="region of interest" description="Disordered" evidence="8">
    <location>
        <begin position="593"/>
        <end position="644"/>
    </location>
</feature>
<dbReference type="PANTHER" id="PTHR12190">
    <property type="entry name" value="A-KINASE ANCHOR PROTEIN AKAP 8"/>
    <property type="match status" value="1"/>
</dbReference>
<evidence type="ECO:0000256" key="2">
    <source>
        <dbReference type="ARBA" id="ARBA00022723"/>
    </source>
</evidence>
<keyword evidence="6" id="KW-0539">Nucleus</keyword>
<dbReference type="PROSITE" id="PS51799">
    <property type="entry name" value="ZF_C2H2_AKAP95"/>
    <property type="match status" value="2"/>
</dbReference>